<dbReference type="Proteomes" id="UP000091967">
    <property type="component" value="Unassembled WGS sequence"/>
</dbReference>
<dbReference type="AlphaFoldDB" id="A0A1B8A690"/>
<evidence type="ECO:0000313" key="2">
    <source>
        <dbReference type="EMBL" id="OBS15999.1"/>
    </source>
</evidence>
<dbReference type="SUPFAM" id="SSF53474">
    <property type="entry name" value="alpha/beta-Hydrolases"/>
    <property type="match status" value="1"/>
</dbReference>
<keyword evidence="3" id="KW-1185">Reference proteome</keyword>
<accession>A0A1B8A690</accession>
<dbReference type="PANTHER" id="PTHR17630">
    <property type="entry name" value="DIENELACTONE HYDROLASE"/>
    <property type="match status" value="1"/>
</dbReference>
<name>A0A1B8A690_FUSPO</name>
<dbReference type="InterPro" id="IPR029058">
    <property type="entry name" value="AB_hydrolase_fold"/>
</dbReference>
<feature type="domain" description="Dienelactone hydrolase" evidence="1">
    <location>
        <begin position="40"/>
        <end position="234"/>
    </location>
</feature>
<dbReference type="GO" id="GO:0016787">
    <property type="term" value="F:hydrolase activity"/>
    <property type="evidence" value="ECO:0007669"/>
    <property type="project" value="InterPro"/>
</dbReference>
<dbReference type="InterPro" id="IPR002925">
    <property type="entry name" value="Dienelactn_hydro"/>
</dbReference>
<evidence type="ECO:0000259" key="1">
    <source>
        <dbReference type="Pfam" id="PF01738"/>
    </source>
</evidence>
<sequence>MNGNPGCCAAGHPAADGFHPHGQTRMVGEIQVYDSRPLSGSVKGILILFPDGFGLASHNQLLADMFAERGWTTIIPDYFEGDAVPISVLERDQSRPLDEQFDLKLWLSRHPHESVERHAKDLYEHVHSSNDNLGIAVAGYCFGGKYALRASSWPGVHVALAFHPSFVERDDIAGAPVEPGCRTFVGLAENDEMVPKTLGADISCWAAEASRTITQRVFPHVGHGFAARPAATAKTEMEQFREAFEFACAALEGS</sequence>
<reference evidence="2 3" key="1">
    <citation type="submission" date="2016-06" db="EMBL/GenBank/DDBJ databases">
        <title>Living apart together: crosstalk between the core and supernumerary genomes in a fungal plant pathogen.</title>
        <authorList>
            <person name="Vanheule A."/>
            <person name="Audenaert K."/>
            <person name="Warris S."/>
            <person name="Van De Geest H."/>
            <person name="Schijlen E."/>
            <person name="Hofte M."/>
            <person name="De Saeger S."/>
            <person name="Haesaert G."/>
            <person name="Waalwijk C."/>
            <person name="Van Der Lee T."/>
        </authorList>
    </citation>
    <scope>NUCLEOTIDE SEQUENCE [LARGE SCALE GENOMIC DNA]</scope>
    <source>
        <strain evidence="2 3">2516</strain>
    </source>
</reference>
<evidence type="ECO:0000313" key="3">
    <source>
        <dbReference type="Proteomes" id="UP000091967"/>
    </source>
</evidence>
<dbReference type="STRING" id="36050.A0A1B8A690"/>
<dbReference type="EMBL" id="LYXU01000117">
    <property type="protein sequence ID" value="OBS15999.1"/>
    <property type="molecule type" value="Genomic_DNA"/>
</dbReference>
<dbReference type="Pfam" id="PF01738">
    <property type="entry name" value="DLH"/>
    <property type="match status" value="1"/>
</dbReference>
<gene>
    <name evidence="2" type="ORF">FPOA_13274</name>
</gene>
<dbReference type="PANTHER" id="PTHR17630:SF44">
    <property type="entry name" value="PROTEIN AIM2"/>
    <property type="match status" value="1"/>
</dbReference>
<protein>
    <recommendedName>
        <fullName evidence="1">Dienelactone hydrolase domain-containing protein</fullName>
    </recommendedName>
</protein>
<comment type="caution">
    <text evidence="2">The sequence shown here is derived from an EMBL/GenBank/DDBJ whole genome shotgun (WGS) entry which is preliminary data.</text>
</comment>
<organism evidence="2 3">
    <name type="scientific">Fusarium poae</name>
    <dbReference type="NCBI Taxonomy" id="36050"/>
    <lineage>
        <taxon>Eukaryota</taxon>
        <taxon>Fungi</taxon>
        <taxon>Dikarya</taxon>
        <taxon>Ascomycota</taxon>
        <taxon>Pezizomycotina</taxon>
        <taxon>Sordariomycetes</taxon>
        <taxon>Hypocreomycetidae</taxon>
        <taxon>Hypocreales</taxon>
        <taxon>Nectriaceae</taxon>
        <taxon>Fusarium</taxon>
    </lineage>
</organism>
<proteinExistence type="predicted"/>
<dbReference type="Gene3D" id="3.40.50.1820">
    <property type="entry name" value="alpha/beta hydrolase"/>
    <property type="match status" value="1"/>
</dbReference>